<evidence type="ECO:0000256" key="3">
    <source>
        <dbReference type="RuleBase" id="RU003876"/>
    </source>
</evidence>
<feature type="compositionally biased region" description="Acidic residues" evidence="4">
    <location>
        <begin position="338"/>
        <end position="355"/>
    </location>
</feature>
<dbReference type="FunFam" id="1.20.5.1500:FF:000001">
    <property type="entry name" value="Nucleosome assembly protein 1-like 1"/>
    <property type="match status" value="1"/>
</dbReference>
<proteinExistence type="inferred from homology"/>
<dbReference type="FunFam" id="3.30.1120.90:FF:000003">
    <property type="entry name" value="Nucleosome assembly protein"/>
    <property type="match status" value="1"/>
</dbReference>
<evidence type="ECO:0000313" key="5">
    <source>
        <dbReference type="EMBL" id="KGR04287.1"/>
    </source>
</evidence>
<comment type="caution">
    <text evidence="5">The sequence shown here is derived from an EMBL/GenBank/DDBJ whole genome shotgun (WGS) entry which is preliminary data.</text>
</comment>
<name>A0AB34PL78_CANAX</name>
<evidence type="ECO:0000256" key="2">
    <source>
        <dbReference type="ARBA" id="ARBA00009947"/>
    </source>
</evidence>
<dbReference type="Gene3D" id="3.30.1120.90">
    <property type="entry name" value="Nucleosome assembly protein"/>
    <property type="match status" value="1"/>
</dbReference>
<feature type="region of interest" description="Disordered" evidence="4">
    <location>
        <begin position="308"/>
        <end position="435"/>
    </location>
</feature>
<dbReference type="EMBL" id="AJIX01000042">
    <property type="protein sequence ID" value="KGR04287.1"/>
    <property type="molecule type" value="Genomic_DNA"/>
</dbReference>
<dbReference type="AlphaFoldDB" id="A0AB34PL78"/>
<evidence type="ECO:0000256" key="4">
    <source>
        <dbReference type="SAM" id="MobiDB-lite"/>
    </source>
</evidence>
<feature type="compositionally biased region" description="Basic and acidic residues" evidence="4">
    <location>
        <begin position="356"/>
        <end position="374"/>
    </location>
</feature>
<feature type="compositionally biased region" description="Acidic residues" evidence="4">
    <location>
        <begin position="386"/>
        <end position="421"/>
    </location>
</feature>
<gene>
    <name evidence="5" type="ORF">MG3_05412</name>
</gene>
<reference evidence="5 6" key="1">
    <citation type="submission" date="2013-12" db="EMBL/GenBank/DDBJ databases">
        <title>The Genome Sequence of Candida albicans P78048.</title>
        <authorList>
            <consortium name="The Broad Institute Genome Sequencing Platform"/>
            <consortium name="The Broad Institute Genome Sequencing Center for Infectious Disease"/>
            <person name="Cuomo C."/>
            <person name="Bennett R."/>
            <person name="Hirakawa M."/>
            <person name="Noverr M."/>
            <person name="Mitchell A."/>
            <person name="Young S.K."/>
            <person name="Zeng Q."/>
            <person name="Gargeya S."/>
            <person name="Fitzgerald M."/>
            <person name="Abouelleil A."/>
            <person name="Alvarado L."/>
            <person name="Berlin A.M."/>
            <person name="Chapman S.B."/>
            <person name="Dewar J."/>
            <person name="Goldberg J."/>
            <person name="Griggs A."/>
            <person name="Gujja S."/>
            <person name="Hansen M."/>
            <person name="Howarth C."/>
            <person name="Imamovic A."/>
            <person name="Larimer J."/>
            <person name="McCowan C."/>
            <person name="Murphy C."/>
            <person name="Pearson M."/>
            <person name="Priest M."/>
            <person name="Roberts A."/>
            <person name="Saif S."/>
            <person name="Shea T."/>
            <person name="Sykes S."/>
            <person name="Wortman J."/>
            <person name="Nusbaum C."/>
            <person name="Birren B."/>
        </authorList>
    </citation>
    <scope>NUCLEOTIDE SEQUENCE [LARGE SCALE GENOMIC DNA]</scope>
    <source>
        <strain evidence="5 6">P78048</strain>
    </source>
</reference>
<dbReference type="Proteomes" id="UP000030161">
    <property type="component" value="Unassembled WGS sequence"/>
</dbReference>
<dbReference type="GO" id="GO:0005634">
    <property type="term" value="C:nucleus"/>
    <property type="evidence" value="ECO:0007669"/>
    <property type="project" value="InterPro"/>
</dbReference>
<dbReference type="PANTHER" id="PTHR11875">
    <property type="entry name" value="TESTIS-SPECIFIC Y-ENCODED PROTEIN"/>
    <property type="match status" value="1"/>
</dbReference>
<dbReference type="Pfam" id="PF00956">
    <property type="entry name" value="NAP"/>
    <property type="match status" value="1"/>
</dbReference>
<comment type="subcellular location">
    <subcellularLocation>
        <location evidence="1">Bud neck</location>
    </subcellularLocation>
</comment>
<protein>
    <submittedName>
        <fullName evidence="5">Nucleosome assembly protein 1-like 1</fullName>
    </submittedName>
</protein>
<evidence type="ECO:0000256" key="1">
    <source>
        <dbReference type="ARBA" id="ARBA00004266"/>
    </source>
</evidence>
<evidence type="ECO:0000313" key="6">
    <source>
        <dbReference type="Proteomes" id="UP000030161"/>
    </source>
</evidence>
<feature type="compositionally biased region" description="Acidic residues" evidence="4">
    <location>
        <begin position="146"/>
        <end position="185"/>
    </location>
</feature>
<dbReference type="Gene3D" id="1.20.5.1500">
    <property type="match status" value="1"/>
</dbReference>
<dbReference type="InterPro" id="IPR002164">
    <property type="entry name" value="NAP_family"/>
</dbReference>
<organism evidence="5 6">
    <name type="scientific">Candida albicans P78048</name>
    <dbReference type="NCBI Taxonomy" id="1094989"/>
    <lineage>
        <taxon>Eukaryota</taxon>
        <taxon>Fungi</taxon>
        <taxon>Dikarya</taxon>
        <taxon>Ascomycota</taxon>
        <taxon>Saccharomycotina</taxon>
        <taxon>Pichiomycetes</taxon>
        <taxon>Debaryomycetaceae</taxon>
        <taxon>Candida/Lodderomyces clade</taxon>
        <taxon>Candida</taxon>
    </lineage>
</organism>
<feature type="compositionally biased region" description="Polar residues" evidence="4">
    <location>
        <begin position="19"/>
        <end position="50"/>
    </location>
</feature>
<dbReference type="GO" id="GO:0005935">
    <property type="term" value="C:cellular bud neck"/>
    <property type="evidence" value="ECO:0007669"/>
    <property type="project" value="UniProtKB-SubCell"/>
</dbReference>
<dbReference type="SMR" id="A0AB34PL78"/>
<comment type="similarity">
    <text evidence="2 3">Belongs to the nucleosome assembly protein (NAP) family.</text>
</comment>
<sequence>MTEQPINTKKKNGDISKAPTPQNTPASVTNSYMRSKPPTVSTIQESNNEDGTGAAAAAGGLANNPVLLSMIQGKLGDLVGKQSGYIDNLSKPVKNRVYGLKSLQLNQMKLEAQFQKELLELEKKFFAKYQPLYVKRKQIINGELEPTVEEIEEGQQLEEEEKGIDKEDGEEEEEEEEDDEEEDEQGIPGFWLTALENLSTVSETITDRDSEVLSNLIDIRMEYLSTPGFQLIFEFKPNDFFENQTLTKTYHYQAELGYSGDFVYDHADGCEIRWKSKENNVTITIERRKQRNKTTKQTRTIEKLTPTESFFNFFDPPKPPKIKSEDDDNDDKLQDKEEANDDDEGEEGDEEDEELEARLELDYQLGEEIKDRLIPRAIDWFTGDAVDFDYPELEGEGDEDEYSDEDGEGDSDDDDDDDDEAAGSQKQPPPECKQQ</sequence>
<accession>A0AB34PL78</accession>
<dbReference type="SUPFAM" id="SSF143113">
    <property type="entry name" value="NAP-like"/>
    <property type="match status" value="1"/>
</dbReference>
<dbReference type="GO" id="GO:0006334">
    <property type="term" value="P:nucleosome assembly"/>
    <property type="evidence" value="ECO:0007669"/>
    <property type="project" value="InterPro"/>
</dbReference>
<feature type="region of interest" description="Disordered" evidence="4">
    <location>
        <begin position="1"/>
        <end position="51"/>
    </location>
</feature>
<feature type="region of interest" description="Disordered" evidence="4">
    <location>
        <begin position="146"/>
        <end position="187"/>
    </location>
</feature>
<dbReference type="GO" id="GO:0005940">
    <property type="term" value="C:septin ring"/>
    <property type="evidence" value="ECO:0007669"/>
    <property type="project" value="UniProtKB-ARBA"/>
</dbReference>
<dbReference type="InterPro" id="IPR037231">
    <property type="entry name" value="NAP-like_sf"/>
</dbReference>